<keyword evidence="2" id="KW-1185">Reference proteome</keyword>
<comment type="caution">
    <text evidence="1">The sequence shown here is derived from an EMBL/GenBank/DDBJ whole genome shotgun (WGS) entry which is preliminary data.</text>
</comment>
<dbReference type="PANTHER" id="PTHR45661:SF3">
    <property type="entry name" value="IG-LIKE DOMAIN-CONTAINING PROTEIN"/>
    <property type="match status" value="1"/>
</dbReference>
<dbReference type="Gene3D" id="3.80.10.10">
    <property type="entry name" value="Ribonuclease Inhibitor"/>
    <property type="match status" value="2"/>
</dbReference>
<dbReference type="SUPFAM" id="SSF52058">
    <property type="entry name" value="L domain-like"/>
    <property type="match status" value="1"/>
</dbReference>
<dbReference type="InterPro" id="IPR026906">
    <property type="entry name" value="LRR_5"/>
</dbReference>
<dbReference type="AlphaFoldDB" id="A0AAD8Y3N1"/>
<dbReference type="EMBL" id="JATAAI010000020">
    <property type="protein sequence ID" value="KAK1738535.1"/>
    <property type="molecule type" value="Genomic_DNA"/>
</dbReference>
<gene>
    <name evidence="1" type="ORF">QTG54_010565</name>
</gene>
<dbReference type="PANTHER" id="PTHR45661">
    <property type="entry name" value="SURFACE ANTIGEN"/>
    <property type="match status" value="1"/>
</dbReference>
<protein>
    <submittedName>
        <fullName evidence="1">Leucine-rich repeat domain-containing protein</fullName>
    </submittedName>
</protein>
<sequence length="224" mass="25653">MADHADDGNDYDGDVFVYRGGRAPRHITHVRIDESVDVIKENAFNGCEDLVQVETHDGIRKVGQWAFLKCISLRQISLKHVVEIDGYAFYFCENLADVEFGDNLETIGERAFDGCCSLEHLKLPSIITIGMQAFWKCKALKDVEFSERLETIESNAFYGCDRLEGIAIPLKRDMFPLDWLHQKYDQFDGCDQLKTVDLVGGITKLLHRCTWKVGELKWKKKSIE</sequence>
<dbReference type="InterPro" id="IPR032675">
    <property type="entry name" value="LRR_dom_sf"/>
</dbReference>
<reference evidence="1" key="1">
    <citation type="submission" date="2023-06" db="EMBL/GenBank/DDBJ databases">
        <title>Survivors Of The Sea: Transcriptome response of Skeletonema marinoi to long-term dormancy.</title>
        <authorList>
            <person name="Pinder M.I.M."/>
            <person name="Kourtchenko O."/>
            <person name="Robertson E.K."/>
            <person name="Larsson T."/>
            <person name="Maumus F."/>
            <person name="Osuna-Cruz C.M."/>
            <person name="Vancaester E."/>
            <person name="Stenow R."/>
            <person name="Vandepoele K."/>
            <person name="Ploug H."/>
            <person name="Bruchert V."/>
            <person name="Godhe A."/>
            <person name="Topel M."/>
        </authorList>
    </citation>
    <scope>NUCLEOTIDE SEQUENCE</scope>
    <source>
        <strain evidence="1">R05AC</strain>
    </source>
</reference>
<evidence type="ECO:0000313" key="2">
    <source>
        <dbReference type="Proteomes" id="UP001224775"/>
    </source>
</evidence>
<dbReference type="Pfam" id="PF13306">
    <property type="entry name" value="LRR_5"/>
    <property type="match status" value="1"/>
</dbReference>
<accession>A0AAD8Y3N1</accession>
<organism evidence="1 2">
    <name type="scientific">Skeletonema marinoi</name>
    <dbReference type="NCBI Taxonomy" id="267567"/>
    <lineage>
        <taxon>Eukaryota</taxon>
        <taxon>Sar</taxon>
        <taxon>Stramenopiles</taxon>
        <taxon>Ochrophyta</taxon>
        <taxon>Bacillariophyta</taxon>
        <taxon>Coscinodiscophyceae</taxon>
        <taxon>Thalassiosirophycidae</taxon>
        <taxon>Thalassiosirales</taxon>
        <taxon>Skeletonemataceae</taxon>
        <taxon>Skeletonema</taxon>
        <taxon>Skeletonema marinoi-dohrnii complex</taxon>
    </lineage>
</organism>
<dbReference type="Proteomes" id="UP001224775">
    <property type="component" value="Unassembled WGS sequence"/>
</dbReference>
<proteinExistence type="predicted"/>
<evidence type="ECO:0000313" key="1">
    <source>
        <dbReference type="EMBL" id="KAK1738535.1"/>
    </source>
</evidence>
<name>A0AAD8Y3N1_9STRA</name>
<dbReference type="InterPro" id="IPR053139">
    <property type="entry name" value="Surface_bspA-like"/>
</dbReference>